<evidence type="ECO:0000313" key="2">
    <source>
        <dbReference type="Proteomes" id="UP000005953"/>
    </source>
</evidence>
<reference evidence="1 2" key="1">
    <citation type="submission" date="2006-02" db="EMBL/GenBank/DDBJ databases">
        <authorList>
            <person name="Pinhassi J."/>
            <person name="Pedros-Alio C."/>
            <person name="Ferriera S."/>
            <person name="Johnson J."/>
            <person name="Kravitz S."/>
            <person name="Halpern A."/>
            <person name="Remington K."/>
            <person name="Beeson K."/>
            <person name="Tran B."/>
            <person name="Rogers Y.-H."/>
            <person name="Friedman R."/>
            <person name="Venter J.C."/>
        </authorList>
    </citation>
    <scope>NUCLEOTIDE SEQUENCE [LARGE SCALE GENOMIC DNA]</scope>
    <source>
        <strain evidence="1 2">MED297</strain>
    </source>
</reference>
<organism evidence="1 2">
    <name type="scientific">Reinekea blandensis MED297</name>
    <dbReference type="NCBI Taxonomy" id="314283"/>
    <lineage>
        <taxon>Bacteria</taxon>
        <taxon>Pseudomonadati</taxon>
        <taxon>Pseudomonadota</taxon>
        <taxon>Gammaproteobacteria</taxon>
        <taxon>Oceanospirillales</taxon>
        <taxon>Saccharospirillaceae</taxon>
        <taxon>Reinekea</taxon>
    </lineage>
</organism>
<protein>
    <submittedName>
        <fullName evidence="1">Uncharacterized protein</fullName>
    </submittedName>
</protein>
<dbReference type="EMBL" id="AAOE01000002">
    <property type="protein sequence ID" value="EAR11024.1"/>
    <property type="molecule type" value="Genomic_DNA"/>
</dbReference>
<sequence>MPLTIRILDVDNSIPGSPEFEYESEIRLTLRKSGINVGGFDLYATLNFTNNSTSDYCFDAENIELLDSDGIAIDTTTNLNDGRSGALINGINDTRRRCLPAGETHVFIADAALVQESQFNRISSAVIPEIELDEVKYLFDIAPSISAEMLWLNPGNGNSNIPTLQVTWTNTESETIRIDDDAQRVWFMDTEGYILSESYIYLDDYLGIDDSELMPEDFLIVPGGTITLEDSDADNAYVGLSPSSASRALVFLDWWFD</sequence>
<name>A4BAR8_9GAMM</name>
<dbReference type="Proteomes" id="UP000005953">
    <property type="component" value="Unassembled WGS sequence"/>
</dbReference>
<dbReference type="AlphaFoldDB" id="A4BAR8"/>
<comment type="caution">
    <text evidence="1">The sequence shown here is derived from an EMBL/GenBank/DDBJ whole genome shotgun (WGS) entry which is preliminary data.</text>
</comment>
<gene>
    <name evidence="1" type="ORF">MED297_10951</name>
</gene>
<evidence type="ECO:0000313" key="1">
    <source>
        <dbReference type="EMBL" id="EAR11024.1"/>
    </source>
</evidence>
<proteinExistence type="predicted"/>
<accession>A4BAR8</accession>
<keyword evidence="2" id="KW-1185">Reference proteome</keyword>
<dbReference type="HOGENOM" id="CLU_1081300_0_0_6"/>